<organism evidence="2 3">
    <name type="scientific">Ralstonia syzygii</name>
    <dbReference type="NCBI Taxonomy" id="28097"/>
    <lineage>
        <taxon>Bacteria</taxon>
        <taxon>Pseudomonadati</taxon>
        <taxon>Pseudomonadota</taxon>
        <taxon>Betaproteobacteria</taxon>
        <taxon>Burkholderiales</taxon>
        <taxon>Burkholderiaceae</taxon>
        <taxon>Ralstonia</taxon>
        <taxon>Ralstonia solanacearum species complex</taxon>
    </lineage>
</organism>
<reference evidence="2 3" key="1">
    <citation type="journal article" date="2021" name="Phytopathology">
        <title>Complete genome sequence of Ralstonia syzygii subsp. indonesiensis strain LLRS-1, isolated from wilted tobacco in China.</title>
        <authorList>
            <person name="Lu C.H."/>
            <person name="Li J.Y."/>
            <person name="Mi M.G."/>
            <person name="Lin Z.L."/>
            <person name="Jiang N."/>
            <person name="Gai X."/>
            <person name="Ma J.H."/>
            <person name="Lei L.P."/>
            <person name="Xia Z.Y."/>
        </authorList>
    </citation>
    <scope>NUCLEOTIDE SEQUENCE [LARGE SCALE GENOMIC DNA]</scope>
    <source>
        <strain evidence="2 3">LLRS-1</strain>
    </source>
</reference>
<dbReference type="RefSeq" id="WP_197333214.1">
    <property type="nucleotide sequence ID" value="NZ_CP046729.1"/>
</dbReference>
<protein>
    <submittedName>
        <fullName evidence="2">Uncharacterized protein</fullName>
    </submittedName>
</protein>
<name>A0ABX7ZAR3_9RALS</name>
<dbReference type="Proteomes" id="UP000677898">
    <property type="component" value="Chromosome"/>
</dbReference>
<evidence type="ECO:0000313" key="3">
    <source>
        <dbReference type="Proteomes" id="UP000677898"/>
    </source>
</evidence>
<gene>
    <name evidence="2" type="ORF">GO998_00790</name>
</gene>
<sequence length="51" mass="5660">MWFFVHIGAEKEQADCIGPSPRQHWAGGLPPRPREKASTKLMQDASVIAVN</sequence>
<accession>A0ABX7ZAR3</accession>
<evidence type="ECO:0000256" key="1">
    <source>
        <dbReference type="SAM" id="MobiDB-lite"/>
    </source>
</evidence>
<keyword evidence="3" id="KW-1185">Reference proteome</keyword>
<feature type="region of interest" description="Disordered" evidence="1">
    <location>
        <begin position="15"/>
        <end position="43"/>
    </location>
</feature>
<dbReference type="EMBL" id="CP046729">
    <property type="protein sequence ID" value="QUP52407.1"/>
    <property type="molecule type" value="Genomic_DNA"/>
</dbReference>
<evidence type="ECO:0000313" key="2">
    <source>
        <dbReference type="EMBL" id="QUP52407.1"/>
    </source>
</evidence>
<proteinExistence type="predicted"/>